<name>A0A829W5K4_9FIRM</name>
<proteinExistence type="predicted"/>
<dbReference type="Proteomes" id="UP000315200">
    <property type="component" value="Unassembled WGS sequence"/>
</dbReference>
<reference evidence="1 2" key="1">
    <citation type="submission" date="2019-06" db="EMBL/GenBank/DDBJ databases">
        <title>Draft genome sequence of [Clostridium] clostridioforme NBRC 113352.</title>
        <authorList>
            <person name="Miura T."/>
            <person name="Furukawa M."/>
            <person name="Shimamura M."/>
            <person name="Ohyama Y."/>
            <person name="Yamazoe A."/>
            <person name="Kawasaki H."/>
        </authorList>
    </citation>
    <scope>NUCLEOTIDE SEQUENCE [LARGE SCALE GENOMIC DNA]</scope>
    <source>
        <strain evidence="1 2">NBRC 113352</strain>
    </source>
</reference>
<organism evidence="1 2">
    <name type="scientific">Enterocloster clostridioformis</name>
    <dbReference type="NCBI Taxonomy" id="1531"/>
    <lineage>
        <taxon>Bacteria</taxon>
        <taxon>Bacillati</taxon>
        <taxon>Bacillota</taxon>
        <taxon>Clostridia</taxon>
        <taxon>Lachnospirales</taxon>
        <taxon>Lachnospiraceae</taxon>
        <taxon>Enterocloster</taxon>
    </lineage>
</organism>
<gene>
    <name evidence="1" type="ORF">Ccl03g_32900</name>
</gene>
<dbReference type="EMBL" id="BJLB01000001">
    <property type="protein sequence ID" value="GEA37577.1"/>
    <property type="molecule type" value="Genomic_DNA"/>
</dbReference>
<evidence type="ECO:0000313" key="1">
    <source>
        <dbReference type="EMBL" id="GEA37577.1"/>
    </source>
</evidence>
<comment type="caution">
    <text evidence="1">The sequence shown here is derived from an EMBL/GenBank/DDBJ whole genome shotgun (WGS) entry which is preliminary data.</text>
</comment>
<evidence type="ECO:0000313" key="2">
    <source>
        <dbReference type="Proteomes" id="UP000315200"/>
    </source>
</evidence>
<dbReference type="AlphaFoldDB" id="A0A829W5K4"/>
<protein>
    <submittedName>
        <fullName evidence="1">Uncharacterized protein</fullName>
    </submittedName>
</protein>
<dbReference type="RefSeq" id="WP_002588873.1">
    <property type="nucleotide sequence ID" value="NZ_BJLB01000001.1"/>
</dbReference>
<sequence>MIKKQIDTLYKLMYKIEREKEKTNSHTYEWAELDKELSALRCAIFELENQ</sequence>
<accession>A0A829W5K4</accession>